<reference evidence="2" key="1">
    <citation type="submission" date="2020-06" db="EMBL/GenBank/DDBJ databases">
        <authorList>
            <consortium name="Plant Systems Biology data submission"/>
        </authorList>
    </citation>
    <scope>NUCLEOTIDE SEQUENCE</scope>
    <source>
        <strain evidence="2">D6</strain>
    </source>
</reference>
<sequence length="97" mass="10773">MTASSTLSTKVLATSRPVESSASYEGQVPAMPRRSRTHFSPMYSAMLSANTMRDCSQVQAMMTQCLQNHQANRKESETSFVCQTAEQYFHKCAQAQA</sequence>
<comment type="caution">
    <text evidence="2">The sequence shown here is derived from an EMBL/GenBank/DDBJ whole genome shotgun (WGS) entry which is preliminary data.</text>
</comment>
<organism evidence="2 3">
    <name type="scientific">Seminavis robusta</name>
    <dbReference type="NCBI Taxonomy" id="568900"/>
    <lineage>
        <taxon>Eukaryota</taxon>
        <taxon>Sar</taxon>
        <taxon>Stramenopiles</taxon>
        <taxon>Ochrophyta</taxon>
        <taxon>Bacillariophyta</taxon>
        <taxon>Bacillariophyceae</taxon>
        <taxon>Bacillariophycidae</taxon>
        <taxon>Naviculales</taxon>
        <taxon>Naviculaceae</taxon>
        <taxon>Seminavis</taxon>
    </lineage>
</organism>
<dbReference type="EMBL" id="CAICTM010000751">
    <property type="protein sequence ID" value="CAB9515979.1"/>
    <property type="molecule type" value="Genomic_DNA"/>
</dbReference>
<dbReference type="AlphaFoldDB" id="A0A9N8E8W8"/>
<evidence type="ECO:0000256" key="1">
    <source>
        <dbReference type="SAM" id="MobiDB-lite"/>
    </source>
</evidence>
<evidence type="ECO:0000313" key="3">
    <source>
        <dbReference type="Proteomes" id="UP001153069"/>
    </source>
</evidence>
<evidence type="ECO:0000313" key="2">
    <source>
        <dbReference type="EMBL" id="CAB9515979.1"/>
    </source>
</evidence>
<keyword evidence="3" id="KW-1185">Reference proteome</keyword>
<feature type="compositionally biased region" description="Polar residues" evidence="1">
    <location>
        <begin position="1"/>
        <end position="24"/>
    </location>
</feature>
<gene>
    <name evidence="2" type="ORF">SEMRO_752_G197200.1</name>
</gene>
<name>A0A9N8E8W8_9STRA</name>
<accession>A0A9N8E8W8</accession>
<dbReference type="Proteomes" id="UP001153069">
    <property type="component" value="Unassembled WGS sequence"/>
</dbReference>
<protein>
    <submittedName>
        <fullName evidence="2">Uncharacterized protein</fullName>
    </submittedName>
</protein>
<proteinExistence type="predicted"/>
<feature type="region of interest" description="Disordered" evidence="1">
    <location>
        <begin position="1"/>
        <end position="36"/>
    </location>
</feature>